<dbReference type="Proteomes" id="UP001595868">
    <property type="component" value="Unassembled WGS sequence"/>
</dbReference>
<accession>A0ABV8KP66</accession>
<keyword evidence="2" id="KW-1185">Reference proteome</keyword>
<sequence>MDDGATRSDVIRAIRLTFAQHDCDAGQARQRRCPHCTPDGCRQLEWANREWRDLGRGGGQR</sequence>
<gene>
    <name evidence="1" type="ORF">ACFOX0_17700</name>
</gene>
<name>A0ABV8KP66_9ACTN</name>
<protein>
    <submittedName>
        <fullName evidence="1">Uncharacterized protein</fullName>
    </submittedName>
</protein>
<proteinExistence type="predicted"/>
<dbReference type="EMBL" id="JBHSBN010000011">
    <property type="protein sequence ID" value="MFC4107752.1"/>
    <property type="molecule type" value="Genomic_DNA"/>
</dbReference>
<dbReference type="RefSeq" id="WP_377547076.1">
    <property type="nucleotide sequence ID" value="NZ_JBHSBN010000011.1"/>
</dbReference>
<evidence type="ECO:0000313" key="1">
    <source>
        <dbReference type="EMBL" id="MFC4107752.1"/>
    </source>
</evidence>
<organism evidence="1 2">
    <name type="scientific">Micromonospora zhanjiangensis</name>
    <dbReference type="NCBI Taxonomy" id="1522057"/>
    <lineage>
        <taxon>Bacteria</taxon>
        <taxon>Bacillati</taxon>
        <taxon>Actinomycetota</taxon>
        <taxon>Actinomycetes</taxon>
        <taxon>Micromonosporales</taxon>
        <taxon>Micromonosporaceae</taxon>
        <taxon>Micromonospora</taxon>
    </lineage>
</organism>
<evidence type="ECO:0000313" key="2">
    <source>
        <dbReference type="Proteomes" id="UP001595868"/>
    </source>
</evidence>
<reference evidence="2" key="1">
    <citation type="journal article" date="2019" name="Int. J. Syst. Evol. Microbiol.">
        <title>The Global Catalogue of Microorganisms (GCM) 10K type strain sequencing project: providing services to taxonomists for standard genome sequencing and annotation.</title>
        <authorList>
            <consortium name="The Broad Institute Genomics Platform"/>
            <consortium name="The Broad Institute Genome Sequencing Center for Infectious Disease"/>
            <person name="Wu L."/>
            <person name="Ma J."/>
        </authorList>
    </citation>
    <scope>NUCLEOTIDE SEQUENCE [LARGE SCALE GENOMIC DNA]</scope>
    <source>
        <strain evidence="2">2902at01</strain>
    </source>
</reference>
<comment type="caution">
    <text evidence="1">The sequence shown here is derived from an EMBL/GenBank/DDBJ whole genome shotgun (WGS) entry which is preliminary data.</text>
</comment>